<reference evidence="1" key="1">
    <citation type="submission" date="2021-04" db="EMBL/GenBank/DDBJ databases">
        <title>Biosynthetic gene clusters of Dactylosporangioum roseum.</title>
        <authorList>
            <person name="Hartkoorn R.C."/>
            <person name="Beaudoing E."/>
            <person name="Hot D."/>
            <person name="Moureu S."/>
        </authorList>
    </citation>
    <scope>NUCLEOTIDE SEQUENCE</scope>
    <source>
        <strain evidence="1">NRRL B-16295</strain>
    </source>
</reference>
<evidence type="ECO:0000313" key="1">
    <source>
        <dbReference type="EMBL" id="UWZ37847.1"/>
    </source>
</evidence>
<gene>
    <name evidence="1" type="ORF">Drose_06115</name>
</gene>
<evidence type="ECO:0008006" key="3">
    <source>
        <dbReference type="Google" id="ProtNLM"/>
    </source>
</evidence>
<dbReference type="EMBL" id="CP073721">
    <property type="protein sequence ID" value="UWZ37847.1"/>
    <property type="molecule type" value="Genomic_DNA"/>
</dbReference>
<proteinExistence type="predicted"/>
<dbReference type="RefSeq" id="WP_260727211.1">
    <property type="nucleotide sequence ID" value="NZ_BAAABS010000033.1"/>
</dbReference>
<sequence length="357" mass="37779">MTVTWLGCDLATGRIAAELPALAPSVPISRRIGGPTSVGFSLPLAGAPARWELATDPGRTMIVALADDMPVWAGIILTRTGGSAPTASLGCATPEAYFDRRYAGNHAWTQQDEASVIAAGLIGDTQVDGLGLTIDAPATGTPRNRQYTDDADATVLSRLQELMDIDGGPEFTVEPRWRAGVGPTTIELVARVRNRIGVQPAQPGAVFVHPGNVADYALAESYETGKGANLVRARGDGEGEDRHTSADMVASELLAAGWPRYEHRYTPGTSIRAQDVLDGHARAALEAMRAGAQVWTVNAVASTAPRLGRDWGLGDTVGLHVITSPRHRGGVMVTARAWGWEWDPAADRVSPILLQEA</sequence>
<name>A0ABY5Z7M2_9ACTN</name>
<keyword evidence="2" id="KW-1185">Reference proteome</keyword>
<protein>
    <recommendedName>
        <fullName evidence="3">Minor tail protein</fullName>
    </recommendedName>
</protein>
<dbReference type="Proteomes" id="UP001058271">
    <property type="component" value="Chromosome"/>
</dbReference>
<evidence type="ECO:0000313" key="2">
    <source>
        <dbReference type="Proteomes" id="UP001058271"/>
    </source>
</evidence>
<accession>A0ABY5Z7M2</accession>
<organism evidence="1 2">
    <name type="scientific">Dactylosporangium roseum</name>
    <dbReference type="NCBI Taxonomy" id="47989"/>
    <lineage>
        <taxon>Bacteria</taxon>
        <taxon>Bacillati</taxon>
        <taxon>Actinomycetota</taxon>
        <taxon>Actinomycetes</taxon>
        <taxon>Micromonosporales</taxon>
        <taxon>Micromonosporaceae</taxon>
        <taxon>Dactylosporangium</taxon>
    </lineage>
</organism>